<name>A0ACC1TG59_9AGAR</name>
<protein>
    <submittedName>
        <fullName evidence="1">Uncharacterized protein</fullName>
    </submittedName>
</protein>
<keyword evidence="2" id="KW-1185">Reference proteome</keyword>
<accession>A0ACC1TG59</accession>
<evidence type="ECO:0000313" key="1">
    <source>
        <dbReference type="EMBL" id="KAJ3803550.1"/>
    </source>
</evidence>
<evidence type="ECO:0000313" key="2">
    <source>
        <dbReference type="Proteomes" id="UP001163835"/>
    </source>
</evidence>
<dbReference type="EMBL" id="MU797349">
    <property type="protein sequence ID" value="KAJ3803550.1"/>
    <property type="molecule type" value="Genomic_DNA"/>
</dbReference>
<comment type="caution">
    <text evidence="1">The sequence shown here is derived from an EMBL/GenBank/DDBJ whole genome shotgun (WGS) entry which is preliminary data.</text>
</comment>
<organism evidence="1 2">
    <name type="scientific">Lentinula aff. lateritia</name>
    <dbReference type="NCBI Taxonomy" id="2804960"/>
    <lineage>
        <taxon>Eukaryota</taxon>
        <taxon>Fungi</taxon>
        <taxon>Dikarya</taxon>
        <taxon>Basidiomycota</taxon>
        <taxon>Agaricomycotina</taxon>
        <taxon>Agaricomycetes</taxon>
        <taxon>Agaricomycetidae</taxon>
        <taxon>Agaricales</taxon>
        <taxon>Marasmiineae</taxon>
        <taxon>Omphalotaceae</taxon>
        <taxon>Lentinula</taxon>
    </lineage>
</organism>
<sequence length="153" mass="17132">LDTNQRGLKGNIIIFPQKVSSVSKILLPSVEELSEPICIIFVESTQPSNEWLRAQAKPLTVQPGRVRRALLWLKTHNRWYKDIIINKDLLNSLPKESTLPVHIEHVLPDQINESLTASYDQSANGPAELHETGITFESIVIADVDGDTTVNEL</sequence>
<reference evidence="1" key="1">
    <citation type="submission" date="2022-09" db="EMBL/GenBank/DDBJ databases">
        <title>A Global Phylogenomic Analysis of the Shiitake Genus Lentinula.</title>
        <authorList>
            <consortium name="DOE Joint Genome Institute"/>
            <person name="Sierra-Patev S."/>
            <person name="Min B."/>
            <person name="Naranjo-Ortiz M."/>
            <person name="Looney B."/>
            <person name="Konkel Z."/>
            <person name="Slot J.C."/>
            <person name="Sakamoto Y."/>
            <person name="Steenwyk J.L."/>
            <person name="Rokas A."/>
            <person name="Carro J."/>
            <person name="Camarero S."/>
            <person name="Ferreira P."/>
            <person name="Molpeceres G."/>
            <person name="Ruiz-Duenas F.J."/>
            <person name="Serrano A."/>
            <person name="Henrissat B."/>
            <person name="Drula E."/>
            <person name="Hughes K.W."/>
            <person name="Mata J.L."/>
            <person name="Ishikawa N.K."/>
            <person name="Vargas-Isla R."/>
            <person name="Ushijima S."/>
            <person name="Smith C.A."/>
            <person name="Ahrendt S."/>
            <person name="Andreopoulos W."/>
            <person name="He G."/>
            <person name="Labutti K."/>
            <person name="Lipzen A."/>
            <person name="Ng V."/>
            <person name="Riley R."/>
            <person name="Sandor L."/>
            <person name="Barry K."/>
            <person name="Martinez A.T."/>
            <person name="Xiao Y."/>
            <person name="Gibbons J.G."/>
            <person name="Terashima K."/>
            <person name="Grigoriev I.V."/>
            <person name="Hibbett D.S."/>
        </authorList>
    </citation>
    <scope>NUCLEOTIDE SEQUENCE</scope>
    <source>
        <strain evidence="1">TMI1499</strain>
    </source>
</reference>
<feature type="non-terminal residue" evidence="1">
    <location>
        <position position="1"/>
    </location>
</feature>
<dbReference type="Proteomes" id="UP001163835">
    <property type="component" value="Unassembled WGS sequence"/>
</dbReference>
<proteinExistence type="predicted"/>
<gene>
    <name evidence="1" type="ORF">F5876DRAFT_54336</name>
</gene>